<proteinExistence type="inferred from homology"/>
<feature type="compositionally biased region" description="Low complexity" evidence="10">
    <location>
        <begin position="472"/>
        <end position="493"/>
    </location>
</feature>
<keyword evidence="3 8" id="KW-0853">WD repeat</keyword>
<evidence type="ECO:0000256" key="8">
    <source>
        <dbReference type="PROSITE-ProRule" id="PRU00221"/>
    </source>
</evidence>
<evidence type="ECO:0000256" key="4">
    <source>
        <dbReference type="ARBA" id="ARBA00022737"/>
    </source>
</evidence>
<evidence type="ECO:0000256" key="1">
    <source>
        <dbReference type="ARBA" id="ARBA00009482"/>
    </source>
</evidence>
<dbReference type="Pfam" id="PF08953">
    <property type="entry name" value="DUF1899"/>
    <property type="match status" value="1"/>
</dbReference>
<dbReference type="PROSITE" id="PS50294">
    <property type="entry name" value="WD_REPEATS_REGION"/>
    <property type="match status" value="3"/>
</dbReference>
<dbReference type="FunFam" id="2.130.10.10:FF:000197">
    <property type="entry name" value="Coronin"/>
    <property type="match status" value="1"/>
</dbReference>
<evidence type="ECO:0000256" key="10">
    <source>
        <dbReference type="SAM" id="MobiDB-lite"/>
    </source>
</evidence>
<keyword evidence="6" id="KW-0009">Actin-binding</keyword>
<evidence type="ECO:0000256" key="6">
    <source>
        <dbReference type="ARBA" id="ARBA00023203"/>
    </source>
</evidence>
<keyword evidence="13" id="KW-1185">Reference proteome</keyword>
<gene>
    <name evidence="12" type="primary">CRN1</name>
    <name evidence="12" type="ORF">IWQ62_004051</name>
</gene>
<dbReference type="SUPFAM" id="SSF50978">
    <property type="entry name" value="WD40 repeat-like"/>
    <property type="match status" value="1"/>
</dbReference>
<protein>
    <recommendedName>
        <fullName evidence="9">Coronin</fullName>
    </recommendedName>
</protein>
<feature type="repeat" description="WD" evidence="8">
    <location>
        <begin position="76"/>
        <end position="108"/>
    </location>
</feature>
<dbReference type="PANTHER" id="PTHR10856">
    <property type="entry name" value="CORONIN"/>
    <property type="match status" value="1"/>
</dbReference>
<feature type="repeat" description="WD" evidence="8">
    <location>
        <begin position="172"/>
        <end position="213"/>
    </location>
</feature>
<evidence type="ECO:0000313" key="12">
    <source>
        <dbReference type="EMBL" id="KAJ1960912.1"/>
    </source>
</evidence>
<dbReference type="InterPro" id="IPR036322">
    <property type="entry name" value="WD40_repeat_dom_sf"/>
</dbReference>
<evidence type="ECO:0000256" key="5">
    <source>
        <dbReference type="ARBA" id="ARBA00023054"/>
    </source>
</evidence>
<dbReference type="EMBL" id="JANBPY010001241">
    <property type="protein sequence ID" value="KAJ1960912.1"/>
    <property type="molecule type" value="Genomic_DNA"/>
</dbReference>
<dbReference type="PROSITE" id="PS00678">
    <property type="entry name" value="WD_REPEATS_1"/>
    <property type="match status" value="1"/>
</dbReference>
<dbReference type="OrthoDB" id="1850764at2759"/>
<evidence type="ECO:0000313" key="13">
    <source>
        <dbReference type="Proteomes" id="UP001150925"/>
    </source>
</evidence>
<reference evidence="12" key="1">
    <citation type="submission" date="2022-07" db="EMBL/GenBank/DDBJ databases">
        <title>Phylogenomic reconstructions and comparative analyses of Kickxellomycotina fungi.</title>
        <authorList>
            <person name="Reynolds N.K."/>
            <person name="Stajich J.E."/>
            <person name="Barry K."/>
            <person name="Grigoriev I.V."/>
            <person name="Crous P."/>
            <person name="Smith M.E."/>
        </authorList>
    </citation>
    <scope>NUCLEOTIDE SEQUENCE</scope>
    <source>
        <strain evidence="12">RSA 1196</strain>
    </source>
</reference>
<evidence type="ECO:0000256" key="2">
    <source>
        <dbReference type="ARBA" id="ARBA00022553"/>
    </source>
</evidence>
<dbReference type="PANTHER" id="PTHR10856:SF0">
    <property type="entry name" value="CORONIN"/>
    <property type="match status" value="1"/>
</dbReference>
<dbReference type="Proteomes" id="UP001150925">
    <property type="component" value="Unassembled WGS sequence"/>
</dbReference>
<keyword evidence="5" id="KW-0175">Coiled coil</keyword>
<dbReference type="AlphaFoldDB" id="A0A9W8AQL5"/>
<feature type="region of interest" description="Disordered" evidence="10">
    <location>
        <begin position="540"/>
        <end position="591"/>
    </location>
</feature>
<dbReference type="SMART" id="SM01166">
    <property type="entry name" value="DUF1899"/>
    <property type="match status" value="1"/>
</dbReference>
<feature type="compositionally biased region" description="Polar residues" evidence="10">
    <location>
        <begin position="541"/>
        <end position="555"/>
    </location>
</feature>
<dbReference type="GO" id="GO:0030479">
    <property type="term" value="C:actin cortical patch"/>
    <property type="evidence" value="ECO:0007669"/>
    <property type="project" value="UniProtKB-ARBA"/>
</dbReference>
<comment type="similarity">
    <text evidence="1 9">Belongs to the WD repeat coronin family.</text>
</comment>
<dbReference type="GO" id="GO:0051015">
    <property type="term" value="F:actin filament binding"/>
    <property type="evidence" value="ECO:0007669"/>
    <property type="project" value="TreeGrafter"/>
</dbReference>
<dbReference type="SMART" id="SM00320">
    <property type="entry name" value="WD40"/>
    <property type="match status" value="4"/>
</dbReference>
<comment type="subunit">
    <text evidence="7">Binds to F-actin.</text>
</comment>
<organism evidence="12 13">
    <name type="scientific">Dispira parvispora</name>
    <dbReference type="NCBI Taxonomy" id="1520584"/>
    <lineage>
        <taxon>Eukaryota</taxon>
        <taxon>Fungi</taxon>
        <taxon>Fungi incertae sedis</taxon>
        <taxon>Zoopagomycota</taxon>
        <taxon>Kickxellomycotina</taxon>
        <taxon>Dimargaritomycetes</taxon>
        <taxon>Dimargaritales</taxon>
        <taxon>Dimargaritaceae</taxon>
        <taxon>Dispira</taxon>
    </lineage>
</organism>
<name>A0A9W8AQL5_9FUNG</name>
<dbReference type="InterPro" id="IPR019775">
    <property type="entry name" value="WD40_repeat_CS"/>
</dbReference>
<evidence type="ECO:0000256" key="9">
    <source>
        <dbReference type="RuleBase" id="RU280818"/>
    </source>
</evidence>
<feature type="region of interest" description="Disordered" evidence="10">
    <location>
        <begin position="411"/>
        <end position="493"/>
    </location>
</feature>
<dbReference type="Pfam" id="PF16300">
    <property type="entry name" value="WD40_4"/>
    <property type="match status" value="1"/>
</dbReference>
<feature type="domain" description="DUF1899" evidence="11">
    <location>
        <begin position="3"/>
        <end position="67"/>
    </location>
</feature>
<dbReference type="InterPro" id="IPR015048">
    <property type="entry name" value="DUF1899"/>
</dbReference>
<dbReference type="PROSITE" id="PS50082">
    <property type="entry name" value="WD_REPEATS_2"/>
    <property type="match status" value="3"/>
</dbReference>
<dbReference type="InterPro" id="IPR015505">
    <property type="entry name" value="Coronin"/>
</dbReference>
<accession>A0A9W8AQL5</accession>
<keyword evidence="4 9" id="KW-0677">Repeat</keyword>
<keyword evidence="2" id="KW-0597">Phosphoprotein</keyword>
<comment type="caution">
    <text evidence="12">The sequence shown here is derived from an EMBL/GenBank/DDBJ whole genome shotgun (WGS) entry which is preliminary data.</text>
</comment>
<evidence type="ECO:0000256" key="7">
    <source>
        <dbReference type="ARBA" id="ARBA00062568"/>
    </source>
</evidence>
<evidence type="ECO:0000256" key="3">
    <source>
        <dbReference type="ARBA" id="ARBA00022574"/>
    </source>
</evidence>
<sequence length="591" mass="64505">MSRFVRPSKYRHVFGTAAKRDGCYDNLRITNSAWDTNLVKVNPRYLSVNWNAGGGGAFAVIPLEYTGKLPLEYPLFSGHSGPVLDTDFSPFNDNVIASASEDTRAMIWVIPEDLVDLEESIDKPAVVLRGHGRKVGHVLFNPVAENVLATTSADLTVRLWDVEKGVERQKLTGGHKDSIQSIAWNWNGTMVATHSRDKKLRIFDARSNQVVQEGSGHQGIKGARITFLGDTPRLASTGFSRSSERQLYVWDTANLSTPLKDISIDLSSGIIMPFYDSDCKVLYLAGKGDGNIRYYEFENDEMYQLAEYKSVEPQRGLAAMPKRGLNTSDCEIMRFYKVTTSLVEPVSFTVPRRSDAFQSDLYPPTPGDQPALTADQYFDGQTADPILITFDENYVYTPQPKEFIPHEVQADMAASPQRPKPRTVTERQPQAAPQPQPTRSTPPASAASVAHVSTPVSAPAPEPVNTPSAPESNVTSPKKSSPTPAAAAPSSSNTVAVAVDHGLQEKLEALQKEHLELKAAYQGQHALLTSLAERLAALEVSQKQPSTECVDSSVSAIPDAKEASTSPKPSDTGKAEEESKSETSEPKQTES</sequence>
<feature type="compositionally biased region" description="Basic and acidic residues" evidence="10">
    <location>
        <begin position="571"/>
        <end position="591"/>
    </location>
</feature>
<evidence type="ECO:0000259" key="11">
    <source>
        <dbReference type="SMART" id="SM01166"/>
    </source>
</evidence>
<dbReference type="Pfam" id="PF00400">
    <property type="entry name" value="WD40"/>
    <property type="match status" value="3"/>
</dbReference>
<dbReference type="Gene3D" id="2.130.10.10">
    <property type="entry name" value="YVTN repeat-like/Quinoprotein amine dehydrogenase"/>
    <property type="match status" value="1"/>
</dbReference>
<dbReference type="InterPro" id="IPR001680">
    <property type="entry name" value="WD40_rpt"/>
</dbReference>
<dbReference type="GO" id="GO:0007015">
    <property type="term" value="P:actin filament organization"/>
    <property type="evidence" value="ECO:0007669"/>
    <property type="project" value="TreeGrafter"/>
</dbReference>
<feature type="repeat" description="WD" evidence="8">
    <location>
        <begin position="128"/>
        <end position="170"/>
    </location>
</feature>
<dbReference type="SMART" id="SM01167">
    <property type="entry name" value="DUF1900"/>
    <property type="match status" value="1"/>
</dbReference>
<dbReference type="InterPro" id="IPR015943">
    <property type="entry name" value="WD40/YVTN_repeat-like_dom_sf"/>
</dbReference>
<feature type="compositionally biased region" description="Low complexity" evidence="10">
    <location>
        <begin position="429"/>
        <end position="457"/>
    </location>
</feature>